<proteinExistence type="predicted"/>
<dbReference type="EMBL" id="EU100883">
    <property type="protein sequence ID" value="ABU96907.1"/>
    <property type="molecule type" value="Genomic_DNA"/>
</dbReference>
<accession>A7XXA5</accession>
<dbReference type="KEGG" id="vg:5600462"/>
<organismHost>
    <name type="scientific">Thermus thermophilus</name>
    <dbReference type="NCBI Taxonomy" id="274"/>
</organismHost>
<organism evidence="1 2">
    <name type="scientific">Thermus virus P23-45</name>
    <name type="common">Thermus thermophilus phage P23-45</name>
    <dbReference type="NCBI Taxonomy" id="2914006"/>
    <lineage>
        <taxon>Viruses</taxon>
        <taxon>Duplodnaviria</taxon>
        <taxon>Heunggongvirae</taxon>
        <taxon>Uroviricota</taxon>
        <taxon>Caudoviricetes</taxon>
        <taxon>Oshimavirus</taxon>
        <taxon>Oshimavirus P2345</taxon>
    </lineage>
</organism>
<name>A7XXA5_BP234</name>
<keyword evidence="2" id="KW-1185">Reference proteome</keyword>
<reference evidence="1 2" key="1">
    <citation type="journal article" date="2008" name="J. Mol. Biol.">
        <title>Genome comparison and proteomic characterization of Thermus thermophilus bacteriophages P23-45 and P74-26: siphoviruses with triplex-forming sequences and the longest known tails.</title>
        <authorList>
            <person name="Minakhin L."/>
            <person name="Goel M."/>
            <person name="Berdygulova Z."/>
            <person name="Ramanculov E."/>
            <person name="Florens L."/>
            <person name="Glazko G."/>
            <person name="Karamychev V.N."/>
            <person name="Slesarev A.I."/>
            <person name="Kozyavkin S.A."/>
            <person name="Khromov I."/>
            <person name="Ackermann H.W."/>
            <person name="Washburn M."/>
            <person name="Mushegian A."/>
            <person name="Severinov K."/>
        </authorList>
    </citation>
    <scope>NUCLEOTIDE SEQUENCE</scope>
</reference>
<dbReference type="Proteomes" id="UP000001132">
    <property type="component" value="Segment"/>
</dbReference>
<sequence>MSELDLLYLDLWADWQEDEEDDLEYNLEYWYLKQAAQGLCEHCDDE</sequence>
<gene>
    <name evidence="1" type="ORF">P23p74</name>
</gene>
<evidence type="ECO:0000313" key="1">
    <source>
        <dbReference type="EMBL" id="ABU96907.1"/>
    </source>
</evidence>
<protein>
    <submittedName>
        <fullName evidence="1">Uncharacterized protein</fullName>
    </submittedName>
</protein>
<dbReference type="GeneID" id="5600462"/>
<evidence type="ECO:0000313" key="2">
    <source>
        <dbReference type="Proteomes" id="UP000001132"/>
    </source>
</evidence>
<dbReference type="RefSeq" id="YP_001467927.1">
    <property type="nucleotide sequence ID" value="NC_009803.1"/>
</dbReference>